<organism evidence="1 2">
    <name type="scientific">Rhodotorula taiwanensis</name>
    <dbReference type="NCBI Taxonomy" id="741276"/>
    <lineage>
        <taxon>Eukaryota</taxon>
        <taxon>Fungi</taxon>
        <taxon>Dikarya</taxon>
        <taxon>Basidiomycota</taxon>
        <taxon>Pucciniomycotina</taxon>
        <taxon>Microbotryomycetes</taxon>
        <taxon>Sporidiobolales</taxon>
        <taxon>Sporidiobolaceae</taxon>
        <taxon>Rhodotorula</taxon>
    </lineage>
</organism>
<dbReference type="EMBL" id="PJQD01000043">
    <property type="protein sequence ID" value="POY73015.1"/>
    <property type="molecule type" value="Genomic_DNA"/>
</dbReference>
<protein>
    <submittedName>
        <fullName evidence="1">Uncharacterized protein</fullName>
    </submittedName>
</protein>
<dbReference type="Proteomes" id="UP000237144">
    <property type="component" value="Unassembled WGS sequence"/>
</dbReference>
<proteinExistence type="predicted"/>
<sequence>MQNPLPTIPSGRVIGDSANRYLRWSRDECIGFADHPTVLAWFNIVVDFIHRHYAQWDRGRKKDFAHATGEILDEVREVHHGGAVAVADVLARSLWPSDFRIR</sequence>
<evidence type="ECO:0000313" key="2">
    <source>
        <dbReference type="Proteomes" id="UP000237144"/>
    </source>
</evidence>
<reference evidence="1 2" key="1">
    <citation type="journal article" date="2018" name="Front. Microbiol.">
        <title>Prospects for Fungal Bioremediation of Acidic Radioactive Waste Sites: Characterization and Genome Sequence of Rhodotorula taiwanensis MD1149.</title>
        <authorList>
            <person name="Tkavc R."/>
            <person name="Matrosova V.Y."/>
            <person name="Grichenko O.E."/>
            <person name="Gostincar C."/>
            <person name="Volpe R.P."/>
            <person name="Klimenkova P."/>
            <person name="Gaidamakova E.K."/>
            <person name="Zhou C.E."/>
            <person name="Stewart B.J."/>
            <person name="Lyman M.G."/>
            <person name="Malfatti S.A."/>
            <person name="Rubinfeld B."/>
            <person name="Courtot M."/>
            <person name="Singh J."/>
            <person name="Dalgard C.L."/>
            <person name="Hamilton T."/>
            <person name="Frey K.G."/>
            <person name="Gunde-Cimerman N."/>
            <person name="Dugan L."/>
            <person name="Daly M.J."/>
        </authorList>
    </citation>
    <scope>NUCLEOTIDE SEQUENCE [LARGE SCALE GENOMIC DNA]</scope>
    <source>
        <strain evidence="1 2">MD1149</strain>
    </source>
</reference>
<comment type="caution">
    <text evidence="1">The sequence shown here is derived from an EMBL/GenBank/DDBJ whole genome shotgun (WGS) entry which is preliminary data.</text>
</comment>
<name>A0A2S5B8D3_9BASI</name>
<accession>A0A2S5B8D3</accession>
<evidence type="ECO:0000313" key="1">
    <source>
        <dbReference type="EMBL" id="POY73015.1"/>
    </source>
</evidence>
<dbReference type="AlphaFoldDB" id="A0A2S5B8D3"/>
<keyword evidence="2" id="KW-1185">Reference proteome</keyword>
<gene>
    <name evidence="1" type="ORF">BMF94_4001</name>
</gene>